<evidence type="ECO:0000259" key="6">
    <source>
        <dbReference type="Pfam" id="PF23282"/>
    </source>
</evidence>
<accession>A0A8T1XPD2</accession>
<name>A0A8T1XPD2_ARASU</name>
<proteinExistence type="predicted"/>
<evidence type="ECO:0000259" key="5">
    <source>
        <dbReference type="Pfam" id="PF00931"/>
    </source>
</evidence>
<evidence type="ECO:0000313" key="8">
    <source>
        <dbReference type="Proteomes" id="UP000694251"/>
    </source>
</evidence>
<protein>
    <submittedName>
        <fullName evidence="7">P-loop containing nucleoside triphosphate hydrolase</fullName>
    </submittedName>
</protein>
<evidence type="ECO:0000256" key="4">
    <source>
        <dbReference type="SAM" id="MobiDB-lite"/>
    </source>
</evidence>
<evidence type="ECO:0000313" key="7">
    <source>
        <dbReference type="EMBL" id="KAG7536225.1"/>
    </source>
</evidence>
<dbReference type="FunFam" id="3.80.10.10:FF:000386">
    <property type="entry name" value="Disease resistance protein RPS4"/>
    <property type="match status" value="1"/>
</dbReference>
<gene>
    <name evidence="7" type="ORF">ISN44_As13g001850</name>
</gene>
<dbReference type="InterPro" id="IPR044974">
    <property type="entry name" value="Disease_R_plants"/>
</dbReference>
<dbReference type="GO" id="GO:0006952">
    <property type="term" value="P:defense response"/>
    <property type="evidence" value="ECO:0007669"/>
    <property type="project" value="InterPro"/>
</dbReference>
<dbReference type="AlphaFoldDB" id="A0A8T1XPD2"/>
<dbReference type="PANTHER" id="PTHR11017:SF227">
    <property type="entry name" value="DISEASE RESISTANCE PROTEIN RPS6"/>
    <property type="match status" value="1"/>
</dbReference>
<dbReference type="Pfam" id="PF23282">
    <property type="entry name" value="WHD_ROQ1"/>
    <property type="match status" value="1"/>
</dbReference>
<comment type="caution">
    <text evidence="7">The sequence shown here is derived from an EMBL/GenBank/DDBJ whole genome shotgun (WGS) entry which is preliminary data.</text>
</comment>
<evidence type="ECO:0000256" key="2">
    <source>
        <dbReference type="ARBA" id="ARBA00022737"/>
    </source>
</evidence>
<dbReference type="FunFam" id="3.40.50.300:FF:001002">
    <property type="entry name" value="Disease resistance protein (TIR-NBS-LRR class)"/>
    <property type="match status" value="1"/>
</dbReference>
<dbReference type="FunFam" id="1.10.8.430:FF:000002">
    <property type="entry name" value="Disease resistance protein (TIR-NBS-LRR class)"/>
    <property type="match status" value="1"/>
</dbReference>
<dbReference type="InterPro" id="IPR002182">
    <property type="entry name" value="NB-ARC"/>
</dbReference>
<dbReference type="GO" id="GO:0043531">
    <property type="term" value="F:ADP binding"/>
    <property type="evidence" value="ECO:0007669"/>
    <property type="project" value="InterPro"/>
</dbReference>
<keyword evidence="3 7" id="KW-0378">Hydrolase</keyword>
<keyword evidence="8" id="KW-1185">Reference proteome</keyword>
<dbReference type="InterPro" id="IPR058192">
    <property type="entry name" value="WHD_ROQ1-like"/>
</dbReference>
<dbReference type="Pfam" id="PF00931">
    <property type="entry name" value="NB-ARC"/>
    <property type="match status" value="1"/>
</dbReference>
<sequence>MDEKNEQEPAFVRETGHGYGLYGHHEIHTNNDENNNSDNDQFYYRSDAYGNRDGRDDEANMIEEIANDVLGKLNLTPSRDFKEYVGIEDHIEKMSLLLNLESKEVRMVGIWGTTGIGKTIIARALFSRLFRQFQGSVFIDKAFISKSMKIYNACNPDDYNMKLQLQEDFLSKIFGDQDMKIDHLGVMEDRLKNKKVLIVIDDLDDHVVLDTLAGQTHWFGCGSRIIVITKDMHFLRAHGISHIYEVCLPPPAVALQILCQYAFKKKFPPEGLRELATEVALRAGYLPLGLHVMGSFFRGRDKEDWMNILPRLRNDLDGRIEKTLKVSYDGLNNKKDEAIFRHIACLFNGEKISNIKQLLLDSDLDVGIGFKNLVDKSLIHVKDGIVEMHRLLQEMGKLIVRTQSNEPGEREFLMDSKDICNVLDNNIDTKMVLGISLNMDETNELYVKDTAFNGMCNLLFLKFYTKQKKEVKWRLSEGFDYLPPKLRLLRLDGYPMRFLPSKFCPKSLVKLQMRESNLEKLWEGVYSLTGLKTVDMCGSKKLKEIPNLSMATNLEKLNLGFCSSLVELPSSIQYLNKLKKLEMPFCKNLETLPTRINLQSLNRLNLNGCSRLMSFPDISTNILELDLEGTSIAECPSNLRLENLVALNMCQMKSEQLWERVQVQPLTPLMTMLSPSLRMLSLSDIPTLEELPSSFHNLDKLTHLSITRCINLETLPTGINLQYLYFLDLSGCSKLRSFPSISTNISQLCLCETAIAEVPWWIEKFSRLYCLRMNGCNNLRCVSLNISKLKHLEIVDFSYCGSLVGASCNDSPSVVALTTDNIHSDSTKLLEMASSSFPDNYFPKTEVDFIICFDLDQDTLIS</sequence>
<feature type="region of interest" description="Disordered" evidence="4">
    <location>
        <begin position="22"/>
        <end position="47"/>
    </location>
</feature>
<reference evidence="7 8" key="1">
    <citation type="submission" date="2020-12" db="EMBL/GenBank/DDBJ databases">
        <title>Concerted genomic and epigenomic changes stabilize Arabidopsis allopolyploids.</title>
        <authorList>
            <person name="Chen Z."/>
        </authorList>
    </citation>
    <scope>NUCLEOTIDE SEQUENCE [LARGE SCALE GENOMIC DNA]</scope>
    <source>
        <strain evidence="7">As9502</strain>
        <tissue evidence="7">Leaf</tissue>
    </source>
</reference>
<dbReference type="OrthoDB" id="1107890at2759"/>
<dbReference type="Pfam" id="PF07725">
    <property type="entry name" value="LRR_3"/>
    <property type="match status" value="2"/>
</dbReference>
<dbReference type="EMBL" id="JAEFBJ010000013">
    <property type="protein sequence ID" value="KAG7536225.1"/>
    <property type="molecule type" value="Genomic_DNA"/>
</dbReference>
<organism evidence="7 8">
    <name type="scientific">Arabidopsis suecica</name>
    <name type="common">Swedish thale-cress</name>
    <name type="synonym">Cardaminopsis suecica</name>
    <dbReference type="NCBI Taxonomy" id="45249"/>
    <lineage>
        <taxon>Eukaryota</taxon>
        <taxon>Viridiplantae</taxon>
        <taxon>Streptophyta</taxon>
        <taxon>Embryophyta</taxon>
        <taxon>Tracheophyta</taxon>
        <taxon>Spermatophyta</taxon>
        <taxon>Magnoliopsida</taxon>
        <taxon>eudicotyledons</taxon>
        <taxon>Gunneridae</taxon>
        <taxon>Pentapetalae</taxon>
        <taxon>rosids</taxon>
        <taxon>malvids</taxon>
        <taxon>Brassicales</taxon>
        <taxon>Brassicaceae</taxon>
        <taxon>Camelineae</taxon>
        <taxon>Arabidopsis</taxon>
    </lineage>
</organism>
<dbReference type="Proteomes" id="UP000694251">
    <property type="component" value="Chromosome 13"/>
</dbReference>
<dbReference type="GO" id="GO:0016787">
    <property type="term" value="F:hydrolase activity"/>
    <property type="evidence" value="ECO:0007669"/>
    <property type="project" value="UniProtKB-KW"/>
</dbReference>
<feature type="domain" description="Disease resistance protein Roq1-like winged-helix" evidence="6">
    <location>
        <begin position="333"/>
        <end position="404"/>
    </location>
</feature>
<keyword evidence="2" id="KW-0677">Repeat</keyword>
<feature type="domain" description="NB-ARC" evidence="5">
    <location>
        <begin position="88"/>
        <end position="266"/>
    </location>
</feature>
<evidence type="ECO:0000256" key="1">
    <source>
        <dbReference type="ARBA" id="ARBA00022614"/>
    </source>
</evidence>
<keyword evidence="1" id="KW-0433">Leucine-rich repeat</keyword>
<dbReference type="InterPro" id="IPR011713">
    <property type="entry name" value="Leu-rich_rpt_3"/>
</dbReference>
<dbReference type="PANTHER" id="PTHR11017">
    <property type="entry name" value="LEUCINE-RICH REPEAT-CONTAINING PROTEIN"/>
    <property type="match status" value="1"/>
</dbReference>
<evidence type="ECO:0000256" key="3">
    <source>
        <dbReference type="ARBA" id="ARBA00022801"/>
    </source>
</evidence>